<feature type="transmembrane region" description="Helical" evidence="8">
    <location>
        <begin position="170"/>
        <end position="191"/>
    </location>
</feature>
<evidence type="ECO:0000256" key="7">
    <source>
        <dbReference type="PIRSR" id="PIRSR604254-1"/>
    </source>
</evidence>
<keyword evidence="5 8" id="KW-1133">Transmembrane helix</keyword>
<feature type="transmembrane region" description="Helical" evidence="8">
    <location>
        <begin position="116"/>
        <end position="136"/>
    </location>
</feature>
<keyword evidence="6 8" id="KW-0472">Membrane</keyword>
<keyword evidence="7" id="KW-0862">Zinc</keyword>
<dbReference type="InterPro" id="IPR004254">
    <property type="entry name" value="AdipoR/HlyIII-related"/>
</dbReference>
<sequence>MTQDQTIPEKIRSELCETGPEELANIITHGLGVLLSVAALVIMVVVSGDDPWKITGGAIFGATLVLLYLSSTLYHTVISPRNKSFFQVVDHAAIYLLIAGSYTPITLVTLRGPWGWSLFGVVWFMAIAGVMVKAFMKNNREHWLSTALYLLMGWLAVFAFGPLLKSLPMPGIILLVAGGLCYSLGVIFFVWNKLRFNHAIWHLFVLSGSVCHALMVILYVLRDHTIYP</sequence>
<keyword evidence="7" id="KW-0479">Metal-binding</keyword>
<evidence type="ECO:0000256" key="8">
    <source>
        <dbReference type="SAM" id="Phobius"/>
    </source>
</evidence>
<feature type="transmembrane region" description="Helical" evidence="8">
    <location>
        <begin position="203"/>
        <end position="221"/>
    </location>
</feature>
<evidence type="ECO:0000256" key="1">
    <source>
        <dbReference type="ARBA" id="ARBA00004651"/>
    </source>
</evidence>
<dbReference type="GO" id="GO:0046872">
    <property type="term" value="F:metal ion binding"/>
    <property type="evidence" value="ECO:0007669"/>
    <property type="project" value="UniProtKB-KW"/>
</dbReference>
<evidence type="ECO:0000256" key="5">
    <source>
        <dbReference type="ARBA" id="ARBA00022989"/>
    </source>
</evidence>
<feature type="transmembrane region" description="Helical" evidence="8">
    <location>
        <begin position="52"/>
        <end position="71"/>
    </location>
</feature>
<evidence type="ECO:0000256" key="6">
    <source>
        <dbReference type="ARBA" id="ARBA00023136"/>
    </source>
</evidence>
<feature type="binding site" evidence="7">
    <location>
        <position position="75"/>
    </location>
    <ligand>
        <name>Zn(2+)</name>
        <dbReference type="ChEBI" id="CHEBI:29105"/>
    </ligand>
</feature>
<dbReference type="NCBIfam" id="TIGR01065">
    <property type="entry name" value="hlyIII"/>
    <property type="match status" value="1"/>
</dbReference>
<name>A0AAT9FGT2_9BACT</name>
<dbReference type="AlphaFoldDB" id="A0AAT9FGT2"/>
<dbReference type="KEGG" id="osu:NT6N_02210"/>
<feature type="transmembrane region" description="Helical" evidence="8">
    <location>
        <begin position="92"/>
        <end position="110"/>
    </location>
</feature>
<dbReference type="PANTHER" id="PTHR20855:SF3">
    <property type="entry name" value="LD03007P"/>
    <property type="match status" value="1"/>
</dbReference>
<comment type="subcellular location">
    <subcellularLocation>
        <location evidence="1">Cell membrane</location>
        <topology evidence="1">Multi-pass membrane protein</topology>
    </subcellularLocation>
</comment>
<feature type="binding site" evidence="7">
    <location>
        <position position="198"/>
    </location>
    <ligand>
        <name>Zn(2+)</name>
        <dbReference type="ChEBI" id="CHEBI:29105"/>
    </ligand>
</feature>
<dbReference type="Pfam" id="PF03006">
    <property type="entry name" value="HlyIII"/>
    <property type="match status" value="1"/>
</dbReference>
<dbReference type="EMBL" id="AP026866">
    <property type="protein sequence ID" value="BDS05181.1"/>
    <property type="molecule type" value="Genomic_DNA"/>
</dbReference>
<gene>
    <name evidence="9" type="ORF">NT6N_02210</name>
</gene>
<evidence type="ECO:0000256" key="2">
    <source>
        <dbReference type="ARBA" id="ARBA00008488"/>
    </source>
</evidence>
<feature type="transmembrane region" description="Helical" evidence="8">
    <location>
        <begin position="143"/>
        <end position="164"/>
    </location>
</feature>
<evidence type="ECO:0000256" key="3">
    <source>
        <dbReference type="ARBA" id="ARBA00022475"/>
    </source>
</evidence>
<reference evidence="9" key="1">
    <citation type="submission" date="2024-07" db="EMBL/GenBank/DDBJ databases">
        <title>Complete genome sequence of Verrucomicrobiaceae bacterium NT6N.</title>
        <authorList>
            <person name="Huang C."/>
            <person name="Takami H."/>
            <person name="Hamasaki K."/>
        </authorList>
    </citation>
    <scope>NUCLEOTIDE SEQUENCE</scope>
    <source>
        <strain evidence="9">NT6N</strain>
    </source>
</reference>
<feature type="transmembrane region" description="Helical" evidence="8">
    <location>
        <begin position="23"/>
        <end position="46"/>
    </location>
</feature>
<comment type="similarity">
    <text evidence="2">Belongs to the UPF0073 (Hly-III) family.</text>
</comment>
<dbReference type="PANTHER" id="PTHR20855">
    <property type="entry name" value="ADIPOR/PROGESTIN RECEPTOR-RELATED"/>
    <property type="match status" value="1"/>
</dbReference>
<evidence type="ECO:0000313" key="9">
    <source>
        <dbReference type="EMBL" id="BDS05181.1"/>
    </source>
</evidence>
<organism evidence="9">
    <name type="scientific">Oceaniferula spumae</name>
    <dbReference type="NCBI Taxonomy" id="2979115"/>
    <lineage>
        <taxon>Bacteria</taxon>
        <taxon>Pseudomonadati</taxon>
        <taxon>Verrucomicrobiota</taxon>
        <taxon>Verrucomicrobiia</taxon>
        <taxon>Verrucomicrobiales</taxon>
        <taxon>Verrucomicrobiaceae</taxon>
        <taxon>Oceaniferula</taxon>
    </lineage>
</organism>
<keyword evidence="4 8" id="KW-0812">Transmembrane</keyword>
<dbReference type="GO" id="GO:0140911">
    <property type="term" value="F:pore-forming activity"/>
    <property type="evidence" value="ECO:0007669"/>
    <property type="project" value="InterPro"/>
</dbReference>
<proteinExistence type="inferred from homology"/>
<dbReference type="GO" id="GO:0005886">
    <property type="term" value="C:plasma membrane"/>
    <property type="evidence" value="ECO:0007669"/>
    <property type="project" value="UniProtKB-SubCell"/>
</dbReference>
<feature type="binding site" evidence="7">
    <location>
        <position position="202"/>
    </location>
    <ligand>
        <name>Zn(2+)</name>
        <dbReference type="ChEBI" id="CHEBI:29105"/>
    </ligand>
</feature>
<keyword evidence="3" id="KW-1003">Cell membrane</keyword>
<dbReference type="InterPro" id="IPR005744">
    <property type="entry name" value="Hy-lIII"/>
</dbReference>
<accession>A0AAT9FGT2</accession>
<evidence type="ECO:0000256" key="4">
    <source>
        <dbReference type="ARBA" id="ARBA00022692"/>
    </source>
</evidence>
<protein>
    <submittedName>
        <fullName evidence="9">Hemolysin</fullName>
    </submittedName>
</protein>